<sequence>MKLEFYNGAIGYQTIYRLIIKNQWSCLLQRKAKRYRQRQGDEARARFISGHVDIDERPDLRGSEKRGRPLGEGCRPRPRWIFCDADRAGLEISFDIPS</sequence>
<evidence type="ECO:0000313" key="2">
    <source>
        <dbReference type="Proteomes" id="UP001178148"/>
    </source>
</evidence>
<dbReference type="Proteomes" id="UP001178148">
    <property type="component" value="Unassembled WGS sequence"/>
</dbReference>
<accession>A0AA90NUD1</accession>
<organism evidence="1 2">
    <name type="scientific">Candidatus Endonucleibacter bathymodioli</name>
    <dbReference type="NCBI Taxonomy" id="539814"/>
    <lineage>
        <taxon>Bacteria</taxon>
        <taxon>Pseudomonadati</taxon>
        <taxon>Pseudomonadota</taxon>
        <taxon>Gammaproteobacteria</taxon>
        <taxon>Oceanospirillales</taxon>
        <taxon>Endozoicomonadaceae</taxon>
        <taxon>Candidatus Endonucleibacter</taxon>
    </lineage>
</organism>
<dbReference type="EMBL" id="JASXSV010000015">
    <property type="protein sequence ID" value="MDP0589520.1"/>
    <property type="molecule type" value="Genomic_DNA"/>
</dbReference>
<comment type="caution">
    <text evidence="1">The sequence shown here is derived from an EMBL/GenBank/DDBJ whole genome shotgun (WGS) entry which is preliminary data.</text>
</comment>
<protein>
    <recommendedName>
        <fullName evidence="3">Transposase</fullName>
    </recommendedName>
</protein>
<name>A0AA90NUD1_9GAMM</name>
<dbReference type="AlphaFoldDB" id="A0AA90NUD1"/>
<keyword evidence="2" id="KW-1185">Reference proteome</keyword>
<evidence type="ECO:0000313" key="1">
    <source>
        <dbReference type="EMBL" id="MDP0589520.1"/>
    </source>
</evidence>
<proteinExistence type="predicted"/>
<reference evidence="1 2" key="1">
    <citation type="journal article" date="2023" name="bioRxiv">
        <title>An intranuclear bacterial parasite of deep-sea mussels expresses apoptosis inhibitors acquired from its host.</title>
        <authorList>
            <person name="Gonzalez Porras M.A."/>
            <person name="Assie A."/>
            <person name="Tietjen M."/>
            <person name="Violette M."/>
            <person name="Kleiner M."/>
            <person name="Gruber-Vodicka H."/>
            <person name="Dubilier N."/>
            <person name="Leisch N."/>
        </authorList>
    </citation>
    <scope>NUCLEOTIDE SEQUENCE [LARGE SCALE GENOMIC DNA]</scope>
    <source>
        <strain evidence="1">IAP13</strain>
    </source>
</reference>
<evidence type="ECO:0008006" key="3">
    <source>
        <dbReference type="Google" id="ProtNLM"/>
    </source>
</evidence>
<gene>
    <name evidence="1" type="ORF">QS748_10160</name>
</gene>